<evidence type="ECO:0000313" key="3">
    <source>
        <dbReference type="EMBL" id="KAH0628340.1"/>
    </source>
</evidence>
<dbReference type="EMBL" id="JAIPUX010000439">
    <property type="protein sequence ID" value="KAH0628340.1"/>
    <property type="molecule type" value="Genomic_DNA"/>
</dbReference>
<dbReference type="Pfam" id="PF05217">
    <property type="entry name" value="SAXO1-2"/>
    <property type="match status" value="1"/>
</dbReference>
<keyword evidence="4" id="KW-1185">Reference proteome</keyword>
<sequence>MNEKPCLLSEYTDKYPLYPNAPPRESFKPKAEYKKQPVPMEVRPIKQRPPDKYVKKDENMDLLSTYRKDYNPHPFSRVPPCIPQAQHISTDKMTTIPTYKCDYVAWNQPKRDMIKPDNAYRPSGEKFDHRTTNQDEYLYKGPVITKSFKPFRTPQITTIPLDGMTNYKLNYVSHPIKKRYVHQHEPFKPSDVPFEGLTTHKLSYKGLSGEPAKSMKPPYIRPDADKFVGSTEFQEKYQAWPTPAPFVRNRDVYTPPKEKMDLQTTAQTHYGHPHGRPATSCKPLAQIPQHTEPFAHRSTTKEDYQPWQGGRPKPVLPRPEITLPAVPMDTLTTFQAHYVPHPLPFTKSFRPRRSARPHVPFKEETTYATSYTPKEVHICPASFKEPPGYVFDKVDEGGHRRFRPATVAQSRRSSNSNIASRRGSPTGGRPSQTAFKEVPLKT</sequence>
<accession>A0ABQ7TFY9</accession>
<feature type="compositionally biased region" description="Low complexity" evidence="2">
    <location>
        <begin position="410"/>
        <end position="424"/>
    </location>
</feature>
<evidence type="ECO:0000313" key="4">
    <source>
        <dbReference type="Proteomes" id="UP000826234"/>
    </source>
</evidence>
<feature type="region of interest" description="Disordered" evidence="2">
    <location>
        <begin position="19"/>
        <end position="52"/>
    </location>
</feature>
<comment type="caution">
    <text evidence="3">The sequence shown here is derived from an EMBL/GenBank/DDBJ whole genome shotgun (WGS) entry which is preliminary data.</text>
</comment>
<dbReference type="InterPro" id="IPR033336">
    <property type="entry name" value="SAXO1/2"/>
</dbReference>
<evidence type="ECO:0000256" key="2">
    <source>
        <dbReference type="SAM" id="MobiDB-lite"/>
    </source>
</evidence>
<gene>
    <name evidence="3" type="ORF">JD844_009354</name>
</gene>
<feature type="compositionally biased region" description="Basic and acidic residues" evidence="2">
    <location>
        <begin position="293"/>
        <end position="304"/>
    </location>
</feature>
<reference evidence="3 4" key="1">
    <citation type="journal article" date="2022" name="Gigascience">
        <title>A chromosome-level genome assembly and annotation of the desert horned lizard, Phrynosoma platyrhinos, provides insight into chromosomal rearrangements among reptiles.</title>
        <authorList>
            <person name="Koochekian N."/>
            <person name="Ascanio A."/>
            <person name="Farleigh K."/>
            <person name="Card D.C."/>
            <person name="Schield D.R."/>
            <person name="Castoe T.A."/>
            <person name="Jezkova T."/>
        </authorList>
    </citation>
    <scope>NUCLEOTIDE SEQUENCE [LARGE SCALE GENOMIC DNA]</scope>
    <source>
        <strain evidence="3">NK-2021</strain>
    </source>
</reference>
<evidence type="ECO:0000256" key="1">
    <source>
        <dbReference type="ARBA" id="ARBA00008738"/>
    </source>
</evidence>
<dbReference type="PANTHER" id="PTHR31516">
    <property type="entry name" value="STABILIZER OF AXONEMAL MICROTUBULES 2"/>
    <property type="match status" value="1"/>
</dbReference>
<proteinExistence type="inferred from homology"/>
<comment type="similarity">
    <text evidence="1">Belongs to the FAM154 family.</text>
</comment>
<protein>
    <recommendedName>
        <fullName evidence="5">Stabilizer of axonemal microtubules 2</fullName>
    </recommendedName>
</protein>
<feature type="compositionally biased region" description="Basic and acidic residues" evidence="2">
    <location>
        <begin position="25"/>
        <end position="35"/>
    </location>
</feature>
<organism evidence="3 4">
    <name type="scientific">Phrynosoma platyrhinos</name>
    <name type="common">Desert horned lizard</name>
    <dbReference type="NCBI Taxonomy" id="52577"/>
    <lineage>
        <taxon>Eukaryota</taxon>
        <taxon>Metazoa</taxon>
        <taxon>Chordata</taxon>
        <taxon>Craniata</taxon>
        <taxon>Vertebrata</taxon>
        <taxon>Euteleostomi</taxon>
        <taxon>Lepidosauria</taxon>
        <taxon>Squamata</taxon>
        <taxon>Bifurcata</taxon>
        <taxon>Unidentata</taxon>
        <taxon>Episquamata</taxon>
        <taxon>Toxicofera</taxon>
        <taxon>Iguania</taxon>
        <taxon>Phrynosomatidae</taxon>
        <taxon>Phrynosomatinae</taxon>
        <taxon>Phrynosoma</taxon>
    </lineage>
</organism>
<dbReference type="PANTHER" id="PTHR31516:SF9">
    <property type="entry name" value="STABILIZER OF AXONEMAL MICROTUBULES 1"/>
    <property type="match status" value="1"/>
</dbReference>
<dbReference type="Proteomes" id="UP000826234">
    <property type="component" value="Unassembled WGS sequence"/>
</dbReference>
<name>A0ABQ7TFY9_PHRPL</name>
<feature type="region of interest" description="Disordered" evidence="2">
    <location>
        <begin position="400"/>
        <end position="442"/>
    </location>
</feature>
<evidence type="ECO:0008006" key="5">
    <source>
        <dbReference type="Google" id="ProtNLM"/>
    </source>
</evidence>
<feature type="region of interest" description="Disordered" evidence="2">
    <location>
        <begin position="291"/>
        <end position="320"/>
    </location>
</feature>